<protein>
    <recommendedName>
        <fullName evidence="5">Tyr recombinase domain-containing protein</fullName>
    </recommendedName>
</protein>
<keyword evidence="1" id="KW-0233">DNA recombination</keyword>
<sequence length="381" mass="41580">MSSVHPKTTGPTIPILTTDAMRLERFREDVARLRASVDADLVYRPGQPAPVQIAGVQCYTGEQVVALYKPGPQHDCTSQEWYECRHKVREWVGLSLPASPSTTLRRIILTTAFVSSCMRDDVPLNAEAMLTPERVEQYVALYPRRSLRSLSTLRSELRSVGIAATTRAAWPRPPADYGGRNAAAPYSGATIAAYWDACLAQSTSHRRHVMATILSLGLGAGLRRAEMYELRTSHVVHHPVHEGLLVVVLPDRLVPLRHEVADMVLHLCDEQPTGRLIGGAGTGKSLTDPLGRMREALDVPASLPLLNLSRLRTTWAVACLSDGANLAEFQRMAGTKSGRVLEKFAGFISHRDTHDDWMLPASGTRSATGPMPGLPMDGGNA</sequence>
<evidence type="ECO:0008006" key="5">
    <source>
        <dbReference type="Google" id="ProtNLM"/>
    </source>
</evidence>
<dbReference type="RefSeq" id="WP_182434827.1">
    <property type="nucleotide sequence ID" value="NZ_BAAANW010000028.1"/>
</dbReference>
<dbReference type="SUPFAM" id="SSF56349">
    <property type="entry name" value="DNA breaking-rejoining enzymes"/>
    <property type="match status" value="1"/>
</dbReference>
<feature type="region of interest" description="Disordered" evidence="2">
    <location>
        <begin position="359"/>
        <end position="381"/>
    </location>
</feature>
<dbReference type="Proteomes" id="UP001500350">
    <property type="component" value="Unassembled WGS sequence"/>
</dbReference>
<reference evidence="3 4" key="1">
    <citation type="journal article" date="2019" name="Int. J. Syst. Evol. Microbiol.">
        <title>The Global Catalogue of Microorganisms (GCM) 10K type strain sequencing project: providing services to taxonomists for standard genome sequencing and annotation.</title>
        <authorList>
            <consortium name="The Broad Institute Genomics Platform"/>
            <consortium name="The Broad Institute Genome Sequencing Center for Infectious Disease"/>
            <person name="Wu L."/>
            <person name="Ma J."/>
        </authorList>
    </citation>
    <scope>NUCLEOTIDE SEQUENCE [LARGE SCALE GENOMIC DNA]</scope>
    <source>
        <strain evidence="3 4">JCM 14589</strain>
    </source>
</reference>
<evidence type="ECO:0000256" key="1">
    <source>
        <dbReference type="ARBA" id="ARBA00023172"/>
    </source>
</evidence>
<dbReference type="Gene3D" id="1.10.443.10">
    <property type="entry name" value="Intergrase catalytic core"/>
    <property type="match status" value="1"/>
</dbReference>
<evidence type="ECO:0000313" key="4">
    <source>
        <dbReference type="Proteomes" id="UP001500350"/>
    </source>
</evidence>
<proteinExistence type="predicted"/>
<dbReference type="InterPro" id="IPR013762">
    <property type="entry name" value="Integrase-like_cat_sf"/>
</dbReference>
<dbReference type="InterPro" id="IPR011010">
    <property type="entry name" value="DNA_brk_join_enz"/>
</dbReference>
<evidence type="ECO:0000313" key="3">
    <source>
        <dbReference type="EMBL" id="GAA1575562.1"/>
    </source>
</evidence>
<keyword evidence="4" id="KW-1185">Reference proteome</keyword>
<dbReference type="EMBL" id="BAAANW010000028">
    <property type="protein sequence ID" value="GAA1575562.1"/>
    <property type="molecule type" value="Genomic_DNA"/>
</dbReference>
<comment type="caution">
    <text evidence="3">The sequence shown here is derived from an EMBL/GenBank/DDBJ whole genome shotgun (WGS) entry which is preliminary data.</text>
</comment>
<name>A0ABN2DED1_9MICO</name>
<gene>
    <name evidence="3" type="ORF">GCM10009763_23620</name>
</gene>
<accession>A0ABN2DED1</accession>
<evidence type="ECO:0000256" key="2">
    <source>
        <dbReference type="SAM" id="MobiDB-lite"/>
    </source>
</evidence>
<organism evidence="3 4">
    <name type="scientific">Dermacoccus profundi</name>
    <dbReference type="NCBI Taxonomy" id="322602"/>
    <lineage>
        <taxon>Bacteria</taxon>
        <taxon>Bacillati</taxon>
        <taxon>Actinomycetota</taxon>
        <taxon>Actinomycetes</taxon>
        <taxon>Micrococcales</taxon>
        <taxon>Dermacoccaceae</taxon>
        <taxon>Dermacoccus</taxon>
    </lineage>
</organism>